<protein>
    <submittedName>
        <fullName evidence="1">Uncharacterized protein</fullName>
    </submittedName>
</protein>
<evidence type="ECO:0000313" key="2">
    <source>
        <dbReference type="Proteomes" id="UP000095003"/>
    </source>
</evidence>
<dbReference type="Pfam" id="PF19498">
    <property type="entry name" value="DUF6033"/>
    <property type="match status" value="1"/>
</dbReference>
<organism evidence="1 2">
    <name type="scientific">Eisenbergiella tayi</name>
    <dbReference type="NCBI Taxonomy" id="1432052"/>
    <lineage>
        <taxon>Bacteria</taxon>
        <taxon>Bacillati</taxon>
        <taxon>Bacillota</taxon>
        <taxon>Clostridia</taxon>
        <taxon>Lachnospirales</taxon>
        <taxon>Lachnospiraceae</taxon>
        <taxon>Eisenbergiella</taxon>
    </lineage>
</organism>
<dbReference type="RefSeq" id="WP_069159091.1">
    <property type="nucleotide sequence ID" value="NZ_DBFYTC010000235.1"/>
</dbReference>
<dbReference type="AlphaFoldDB" id="A0A1E3AHN7"/>
<dbReference type="GeneID" id="93301461"/>
<evidence type="ECO:0000313" key="1">
    <source>
        <dbReference type="EMBL" id="ODM08273.1"/>
    </source>
</evidence>
<reference evidence="1 2" key="1">
    <citation type="submission" date="2016-07" db="EMBL/GenBank/DDBJ databases">
        <title>Characterization of isolates of Eisenbergiella tayi derived from blood cultures, using whole genome sequencing.</title>
        <authorList>
            <person name="Burdz T."/>
            <person name="Wiebe D."/>
            <person name="Huynh C."/>
            <person name="Bernard K."/>
        </authorList>
    </citation>
    <scope>NUCLEOTIDE SEQUENCE [LARGE SCALE GENOMIC DNA]</scope>
    <source>
        <strain evidence="1 2">NML 120489</strain>
    </source>
</reference>
<dbReference type="EMBL" id="MCGI01000006">
    <property type="protein sequence ID" value="ODM08273.1"/>
    <property type="molecule type" value="Genomic_DNA"/>
</dbReference>
<dbReference type="Proteomes" id="UP000095003">
    <property type="component" value="Unassembled WGS sequence"/>
</dbReference>
<sequence length="382" mass="42790">MIRAESCQFGKNLYMYPGERAADTLKQTELPLSFNDRVKTKDVMRSSVPANGESGLKTSDALKEEEYIRYLESLFPGRSISVADLSGKDSIKDYALSHKGSFQIVISRETLERMQKDPEFEKKCMEALKSARQEQAGKLGKLPSQGKHLLGCGLVLDKDGEVTQWVLSQKDIQPKPVSNGSGIRNVGKEDGSYFRIRTEKGTMTIEKKKLRYVPAKDLVKIARAGNRQAVRRTISGIQAQINQLKSGSGDRRTKAVLVKQAEQVLLKAKLKDKLLKKEEILQLQQKKAAKKAEYEKSLRLKLLLKKKREGRKIREYGQIRDYYETPQERRLEKELEKYENSVETDTTCQDQSYGSYGAAAGMGPSAGGADISMAGGILDITV</sequence>
<dbReference type="InterPro" id="IPR046097">
    <property type="entry name" value="DUF6033"/>
</dbReference>
<gene>
    <name evidence="1" type="ORF">BEH84_05598</name>
</gene>
<name>A0A1E3AHN7_9FIRM</name>
<proteinExistence type="predicted"/>
<accession>A0A1E3AHN7</accession>
<comment type="caution">
    <text evidence="1">The sequence shown here is derived from an EMBL/GenBank/DDBJ whole genome shotgun (WGS) entry which is preliminary data.</text>
</comment>